<dbReference type="SUPFAM" id="SSF51735">
    <property type="entry name" value="NAD(P)-binding Rossmann-fold domains"/>
    <property type="match status" value="1"/>
</dbReference>
<comment type="similarity">
    <text evidence="2">Belongs to the zinc-containing alcohol dehydrogenase family.</text>
</comment>
<organism evidence="7 8">
    <name type="scientific">Pseudovibrio ascidiaceicola</name>
    <dbReference type="NCBI Taxonomy" id="285279"/>
    <lineage>
        <taxon>Bacteria</taxon>
        <taxon>Pseudomonadati</taxon>
        <taxon>Pseudomonadota</taxon>
        <taxon>Alphaproteobacteria</taxon>
        <taxon>Hyphomicrobiales</taxon>
        <taxon>Stappiaceae</taxon>
        <taxon>Pseudovibrio</taxon>
    </lineage>
</organism>
<evidence type="ECO:0000256" key="4">
    <source>
        <dbReference type="ARBA" id="ARBA00022833"/>
    </source>
</evidence>
<evidence type="ECO:0000256" key="3">
    <source>
        <dbReference type="ARBA" id="ARBA00022723"/>
    </source>
</evidence>
<evidence type="ECO:0000256" key="1">
    <source>
        <dbReference type="ARBA" id="ARBA00001947"/>
    </source>
</evidence>
<dbReference type="PANTHER" id="PTHR43350">
    <property type="entry name" value="NAD-DEPENDENT ALCOHOL DEHYDROGENASE"/>
    <property type="match status" value="1"/>
</dbReference>
<dbReference type="InterPro" id="IPR011032">
    <property type="entry name" value="GroES-like_sf"/>
</dbReference>
<evidence type="ECO:0000256" key="2">
    <source>
        <dbReference type="ARBA" id="ARBA00008072"/>
    </source>
</evidence>
<evidence type="ECO:0000259" key="6">
    <source>
        <dbReference type="Pfam" id="PF02737"/>
    </source>
</evidence>
<dbReference type="PANTHER" id="PTHR43350:SF19">
    <property type="entry name" value="D-GULOSIDE 3-DEHYDROGENASE"/>
    <property type="match status" value="1"/>
</dbReference>
<evidence type="ECO:0000313" key="7">
    <source>
        <dbReference type="EMBL" id="SFK02056.1"/>
    </source>
</evidence>
<keyword evidence="8" id="KW-1185">Reference proteome</keyword>
<dbReference type="Pfam" id="PF02737">
    <property type="entry name" value="3HCDH_N"/>
    <property type="match status" value="1"/>
</dbReference>
<name>A0A1I3W6G8_9HYPH</name>
<feature type="domain" description="3-hydroxyacyl-CoA dehydrogenase NAD binding" evidence="6">
    <location>
        <begin position="149"/>
        <end position="186"/>
    </location>
</feature>
<comment type="caution">
    <text evidence="7">The sequence shown here is derived from an EMBL/GenBank/DDBJ whole genome shotgun (WGS) entry which is preliminary data.</text>
</comment>
<proteinExistence type="inferred from homology"/>
<dbReference type="CDD" id="cd08255">
    <property type="entry name" value="2-desacetyl-2-hydroxyethyl_bacteriochlorophyllide_like"/>
    <property type="match status" value="1"/>
</dbReference>
<dbReference type="Gene3D" id="3.40.50.720">
    <property type="entry name" value="NAD(P)-binding Rossmann-like Domain"/>
    <property type="match status" value="1"/>
</dbReference>
<gene>
    <name evidence="7" type="ORF">SAMN04488518_101797</name>
</gene>
<sequence>MSEIARALWYTAPQTIEIREEKLSKSSGNRVYLKTHASAISRGTEAIVFRGDVPVSERERMIAPFQEGTFPFPVKYGYANVSEVIETKDDLKAGQRVFSLFPHQSNFLLSADALYLIPSDLPSTRATLAANMETALNIMWDAAILPCSNVAVVGAGTVGSLVGYLCARIAGAHVTMIDVNPKRQDIADEFSCTFSLPEVAPENQDVVVHCSASESGLNTAIRIAGREARIVEASWYGSRPSGLVLGGSFHSQRLSLISSQVGQVAPIMRPRWTHRRRMEAAISLLKDDVLDTLLALPIEFEKAPKDLKDVLSGKKDTLCQPIVYS</sequence>
<reference evidence="7 8" key="1">
    <citation type="submission" date="2016-10" db="EMBL/GenBank/DDBJ databases">
        <authorList>
            <person name="Varghese N."/>
            <person name="Submissions S."/>
        </authorList>
    </citation>
    <scope>NUCLEOTIDE SEQUENCE [LARGE SCALE GENOMIC DNA]</scope>
    <source>
        <strain evidence="7 8">DSM 16392</strain>
    </source>
</reference>
<keyword evidence="4" id="KW-0862">Zinc</keyword>
<dbReference type="EMBL" id="FOSK01000001">
    <property type="protein sequence ID" value="SFK02056.1"/>
    <property type="molecule type" value="Genomic_DNA"/>
</dbReference>
<dbReference type="InterPro" id="IPR006176">
    <property type="entry name" value="3-OHacyl-CoA_DH_NAD-bd"/>
</dbReference>
<protein>
    <recommendedName>
        <fullName evidence="6">3-hydroxyacyl-CoA dehydrogenase NAD binding domain-containing protein</fullName>
    </recommendedName>
</protein>
<evidence type="ECO:0000313" key="8">
    <source>
        <dbReference type="Proteomes" id="UP000199598"/>
    </source>
</evidence>
<dbReference type="Proteomes" id="UP000199598">
    <property type="component" value="Unassembled WGS sequence"/>
</dbReference>
<comment type="cofactor">
    <cofactor evidence="1">
        <name>Zn(2+)</name>
        <dbReference type="ChEBI" id="CHEBI:29105"/>
    </cofactor>
</comment>
<dbReference type="InterPro" id="IPR036291">
    <property type="entry name" value="NAD(P)-bd_dom_sf"/>
</dbReference>
<dbReference type="RefSeq" id="WP_093516851.1">
    <property type="nucleotide sequence ID" value="NZ_FOSK01000001.1"/>
</dbReference>
<dbReference type="Gene3D" id="3.90.180.10">
    <property type="entry name" value="Medium-chain alcohol dehydrogenases, catalytic domain"/>
    <property type="match status" value="1"/>
</dbReference>
<keyword evidence="5" id="KW-0560">Oxidoreductase</keyword>
<keyword evidence="3" id="KW-0479">Metal-binding</keyword>
<dbReference type="SUPFAM" id="SSF50129">
    <property type="entry name" value="GroES-like"/>
    <property type="match status" value="1"/>
</dbReference>
<accession>A0A1I3W6G8</accession>
<evidence type="ECO:0000256" key="5">
    <source>
        <dbReference type="ARBA" id="ARBA00023002"/>
    </source>
</evidence>